<dbReference type="AlphaFoldDB" id="A0A822FL79"/>
<dbReference type="GO" id="GO:0042813">
    <property type="term" value="F:Wnt receptor activity"/>
    <property type="evidence" value="ECO:0007669"/>
    <property type="project" value="TreeGrafter"/>
</dbReference>
<dbReference type="GO" id="GO:0060070">
    <property type="term" value="P:canonical Wnt signaling pathway"/>
    <property type="evidence" value="ECO:0007669"/>
    <property type="project" value="TreeGrafter"/>
</dbReference>
<dbReference type="SMART" id="SM00135">
    <property type="entry name" value="LY"/>
    <property type="match status" value="2"/>
</dbReference>
<dbReference type="EMBL" id="CAJOBR010083489">
    <property type="protein sequence ID" value="CAF5128462.1"/>
    <property type="molecule type" value="Genomic_DNA"/>
</dbReference>
<comment type="caution">
    <text evidence="2">The sequence shown here is derived from an EMBL/GenBank/DDBJ whole genome shotgun (WGS) entry which is preliminary data.</text>
</comment>
<protein>
    <submittedName>
        <fullName evidence="2">Uncharacterized protein</fullName>
    </submittedName>
</protein>
<sequence>PNYIAIDPLVGYLFYSDWGQPHIGRINLDGSNFVKIISTDIAGPLGLTIDLITNRIFWIDRRLQRLE</sequence>
<reference evidence="2" key="1">
    <citation type="submission" date="2021-02" db="EMBL/GenBank/DDBJ databases">
        <authorList>
            <person name="Nowell W R."/>
        </authorList>
    </citation>
    <scope>NUCLEOTIDE SEQUENCE</scope>
</reference>
<dbReference type="PROSITE" id="PS51120">
    <property type="entry name" value="LDLRB"/>
    <property type="match status" value="1"/>
</dbReference>
<feature type="repeat" description="LDL-receptor class B" evidence="1">
    <location>
        <begin position="11"/>
        <end position="53"/>
    </location>
</feature>
<organism evidence="2 3">
    <name type="scientific">Rotaria socialis</name>
    <dbReference type="NCBI Taxonomy" id="392032"/>
    <lineage>
        <taxon>Eukaryota</taxon>
        <taxon>Metazoa</taxon>
        <taxon>Spiralia</taxon>
        <taxon>Gnathifera</taxon>
        <taxon>Rotifera</taxon>
        <taxon>Eurotatoria</taxon>
        <taxon>Bdelloidea</taxon>
        <taxon>Philodinida</taxon>
        <taxon>Philodinidae</taxon>
        <taxon>Rotaria</taxon>
    </lineage>
</organism>
<gene>
    <name evidence="2" type="ORF">QYT958_LOCUS46578</name>
</gene>
<feature type="non-terminal residue" evidence="2">
    <location>
        <position position="1"/>
    </location>
</feature>
<evidence type="ECO:0000313" key="3">
    <source>
        <dbReference type="Proteomes" id="UP000663848"/>
    </source>
</evidence>
<dbReference type="Gene3D" id="2.120.10.30">
    <property type="entry name" value="TolB, C-terminal domain"/>
    <property type="match status" value="1"/>
</dbReference>
<proteinExistence type="predicted"/>
<dbReference type="InterPro" id="IPR050778">
    <property type="entry name" value="Cueball_EGF_LRP_Nidogen"/>
</dbReference>
<evidence type="ECO:0000313" key="2">
    <source>
        <dbReference type="EMBL" id="CAF5128462.1"/>
    </source>
</evidence>
<dbReference type="InterPro" id="IPR000033">
    <property type="entry name" value="LDLR_classB_rpt"/>
</dbReference>
<dbReference type="GO" id="GO:0005886">
    <property type="term" value="C:plasma membrane"/>
    <property type="evidence" value="ECO:0007669"/>
    <property type="project" value="TreeGrafter"/>
</dbReference>
<dbReference type="PANTHER" id="PTHR46513:SF13">
    <property type="entry name" value="EGF-LIKE DOMAIN-CONTAINING PROTEIN"/>
    <property type="match status" value="1"/>
</dbReference>
<dbReference type="GO" id="GO:0017147">
    <property type="term" value="F:Wnt-protein binding"/>
    <property type="evidence" value="ECO:0007669"/>
    <property type="project" value="TreeGrafter"/>
</dbReference>
<dbReference type="InterPro" id="IPR011042">
    <property type="entry name" value="6-blade_b-propeller_TolB-like"/>
</dbReference>
<accession>A0A822FL79</accession>
<name>A0A822FL79_9BILA</name>
<dbReference type="SUPFAM" id="SSF63825">
    <property type="entry name" value="YWTD domain"/>
    <property type="match status" value="1"/>
</dbReference>
<dbReference type="Proteomes" id="UP000663848">
    <property type="component" value="Unassembled WGS sequence"/>
</dbReference>
<dbReference type="PANTHER" id="PTHR46513">
    <property type="entry name" value="VITELLOGENIN RECEPTOR-LIKE PROTEIN-RELATED-RELATED"/>
    <property type="match status" value="1"/>
</dbReference>
<evidence type="ECO:0000256" key="1">
    <source>
        <dbReference type="PROSITE-ProRule" id="PRU00461"/>
    </source>
</evidence>
<dbReference type="Pfam" id="PF00058">
    <property type="entry name" value="Ldl_recept_b"/>
    <property type="match status" value="1"/>
</dbReference>